<name>A0AAN9SFU7_PSOTE</name>
<evidence type="ECO:0000313" key="1">
    <source>
        <dbReference type="EMBL" id="KAK7395390.1"/>
    </source>
</evidence>
<comment type="caution">
    <text evidence="1">The sequence shown here is derived from an EMBL/GenBank/DDBJ whole genome shotgun (WGS) entry which is preliminary data.</text>
</comment>
<proteinExistence type="predicted"/>
<gene>
    <name evidence="1" type="ORF">VNO78_15947</name>
</gene>
<keyword evidence="2" id="KW-1185">Reference proteome</keyword>
<accession>A0AAN9SFU7</accession>
<dbReference type="Proteomes" id="UP001386955">
    <property type="component" value="Unassembled WGS sequence"/>
</dbReference>
<protein>
    <submittedName>
        <fullName evidence="1">Uncharacterized protein</fullName>
    </submittedName>
</protein>
<reference evidence="1 2" key="1">
    <citation type="submission" date="2024-01" db="EMBL/GenBank/DDBJ databases">
        <title>The genomes of 5 underutilized Papilionoideae crops provide insights into root nodulation and disease resistanc.</title>
        <authorList>
            <person name="Jiang F."/>
        </authorList>
    </citation>
    <scope>NUCLEOTIDE SEQUENCE [LARGE SCALE GENOMIC DNA]</scope>
    <source>
        <strain evidence="1">DUOXIRENSHENG_FW03</strain>
        <tissue evidence="1">Leaves</tissue>
    </source>
</reference>
<dbReference type="AlphaFoldDB" id="A0AAN9SFU7"/>
<organism evidence="1 2">
    <name type="scientific">Psophocarpus tetragonolobus</name>
    <name type="common">Winged bean</name>
    <name type="synonym">Dolichos tetragonolobus</name>
    <dbReference type="NCBI Taxonomy" id="3891"/>
    <lineage>
        <taxon>Eukaryota</taxon>
        <taxon>Viridiplantae</taxon>
        <taxon>Streptophyta</taxon>
        <taxon>Embryophyta</taxon>
        <taxon>Tracheophyta</taxon>
        <taxon>Spermatophyta</taxon>
        <taxon>Magnoliopsida</taxon>
        <taxon>eudicotyledons</taxon>
        <taxon>Gunneridae</taxon>
        <taxon>Pentapetalae</taxon>
        <taxon>rosids</taxon>
        <taxon>fabids</taxon>
        <taxon>Fabales</taxon>
        <taxon>Fabaceae</taxon>
        <taxon>Papilionoideae</taxon>
        <taxon>50 kb inversion clade</taxon>
        <taxon>NPAAA clade</taxon>
        <taxon>indigoferoid/millettioid clade</taxon>
        <taxon>Phaseoleae</taxon>
        <taxon>Psophocarpus</taxon>
    </lineage>
</organism>
<dbReference type="EMBL" id="JAYMYS010000004">
    <property type="protein sequence ID" value="KAK7395390.1"/>
    <property type="molecule type" value="Genomic_DNA"/>
</dbReference>
<evidence type="ECO:0000313" key="2">
    <source>
        <dbReference type="Proteomes" id="UP001386955"/>
    </source>
</evidence>
<sequence length="100" mass="11135">MQCRESSWDLWREARPHCSRLCWREEDDDSFVIDALGFGGESREEFGEGESFCRATVDGKATLDGVIDGGSIGGNKKDEATGEDVESVTERVAKFKEVRV</sequence>